<evidence type="ECO:0000256" key="1">
    <source>
        <dbReference type="SAM" id="MobiDB-lite"/>
    </source>
</evidence>
<dbReference type="EMBL" id="JAUJDW010000171">
    <property type="protein sequence ID" value="KAK0618794.1"/>
    <property type="molecule type" value="Genomic_DNA"/>
</dbReference>
<organism evidence="2 3">
    <name type="scientific">Lasiodiplodia hormozganensis</name>
    <dbReference type="NCBI Taxonomy" id="869390"/>
    <lineage>
        <taxon>Eukaryota</taxon>
        <taxon>Fungi</taxon>
        <taxon>Dikarya</taxon>
        <taxon>Ascomycota</taxon>
        <taxon>Pezizomycotina</taxon>
        <taxon>Dothideomycetes</taxon>
        <taxon>Dothideomycetes incertae sedis</taxon>
        <taxon>Botryosphaeriales</taxon>
        <taxon>Botryosphaeriaceae</taxon>
        <taxon>Lasiodiplodia</taxon>
    </lineage>
</organism>
<comment type="caution">
    <text evidence="2">The sequence shown here is derived from an EMBL/GenBank/DDBJ whole genome shotgun (WGS) entry which is preliminary data.</text>
</comment>
<gene>
    <name evidence="2" type="ORF">DIS24_g11509</name>
</gene>
<dbReference type="PANTHER" id="PTHR40618:SF1">
    <property type="entry name" value="B-ZIP TRANSCRIPTION FACTOR (EUROFUNG)"/>
    <property type="match status" value="1"/>
</dbReference>
<reference evidence="2" key="1">
    <citation type="submission" date="2023-06" db="EMBL/GenBank/DDBJ databases">
        <title>Multi-omics analyses reveal the molecular pathogenesis toolkit of Lasiodiplodia hormozganensis, a cross-kingdom pathogen.</title>
        <authorList>
            <person name="Felix C."/>
            <person name="Meneses R."/>
            <person name="Goncalves M.F.M."/>
            <person name="Tilleman L."/>
            <person name="Duarte A.S."/>
            <person name="Jorrin-Novo J.V."/>
            <person name="Van De Peer Y."/>
            <person name="Deforce D."/>
            <person name="Van Nieuwerburgh F."/>
            <person name="Esteves A.C."/>
            <person name="Alves A."/>
        </authorList>
    </citation>
    <scope>NUCLEOTIDE SEQUENCE</scope>
    <source>
        <strain evidence="2">CBS 339.90</strain>
    </source>
</reference>
<feature type="region of interest" description="Disordered" evidence="1">
    <location>
        <begin position="43"/>
        <end position="128"/>
    </location>
</feature>
<keyword evidence="3" id="KW-1185">Reference proteome</keyword>
<dbReference type="Proteomes" id="UP001175001">
    <property type="component" value="Unassembled WGS sequence"/>
</dbReference>
<dbReference type="PANTHER" id="PTHR40618">
    <property type="entry name" value="B-ZIP TRANSCRIPTION FACTOR (EUROFUNG)-RELATED"/>
    <property type="match status" value="1"/>
</dbReference>
<proteinExistence type="predicted"/>
<accession>A0AA39WNS7</accession>
<feature type="compositionally biased region" description="Polar residues" evidence="1">
    <location>
        <begin position="69"/>
        <end position="84"/>
    </location>
</feature>
<protein>
    <submittedName>
        <fullName evidence="2">Uncharacterized protein</fullName>
    </submittedName>
</protein>
<evidence type="ECO:0000313" key="2">
    <source>
        <dbReference type="EMBL" id="KAK0618794.1"/>
    </source>
</evidence>
<dbReference type="AlphaFoldDB" id="A0AA39WNS7"/>
<feature type="compositionally biased region" description="Polar residues" evidence="1">
    <location>
        <begin position="117"/>
        <end position="128"/>
    </location>
</feature>
<name>A0AA39WNS7_9PEZI</name>
<evidence type="ECO:0000313" key="3">
    <source>
        <dbReference type="Proteomes" id="UP001175001"/>
    </source>
</evidence>
<sequence length="478" mass="50536">MNCAFFRFKDGAISSQSLAARPELEQALEITASTITNLYQSATAAPNPEGERGDTGIPSPPNPPDTEQADVTTTPANDQETIQPTSPPHPPNELPFGYTLTFDDDDTSSHEEEGRSIVSTYNTPSPTAFPTIQPPFTYSFHEPTFAARLERAALERAFHVLSTASIRPAEYQRLFRICRHFTTHTSLLSLITTALSSPAIRPFSALTLHLGGAGLHYFHDSSISSFSAAPFSTTTFSAASSSSASSADIDVDRGVVPLIPRTAADNVRAARTALRGLGLRPTPALEADVALYAGVWLNSADVERYLASALGVRVVAPRESVVEVERGVLERAVGGGGLQPQPAAGEEEEEEEEMTMQGLLDGECEIAVHNGSSSSFRGGGGGGTVEGVGEGVTVQLAEELGDDEWDRFCNVSTPWMVVDGGGGAAEELDPAVGGGERVAVDLDRFIKALIRRAGCVGSGPGFHLEDVHSALRSAVISL</sequence>